<organism evidence="18 19">
    <name type="scientific">Silicimonas algicola</name>
    <dbReference type="NCBI Taxonomy" id="1826607"/>
    <lineage>
        <taxon>Bacteria</taxon>
        <taxon>Pseudomonadati</taxon>
        <taxon>Pseudomonadota</taxon>
        <taxon>Alphaproteobacteria</taxon>
        <taxon>Rhodobacterales</taxon>
        <taxon>Paracoccaceae</taxon>
    </lineage>
</organism>
<dbReference type="InterPro" id="IPR036890">
    <property type="entry name" value="HATPase_C_sf"/>
</dbReference>
<keyword evidence="12 15" id="KW-1133">Transmembrane helix</keyword>
<feature type="transmembrane region" description="Helical" evidence="15">
    <location>
        <begin position="160"/>
        <end position="179"/>
    </location>
</feature>
<protein>
    <recommendedName>
        <fullName evidence="3">histidine kinase</fullName>
        <ecNumber evidence="3">2.7.13.3</ecNumber>
    </recommendedName>
</protein>
<keyword evidence="10 18" id="KW-0418">Kinase</keyword>
<evidence type="ECO:0000256" key="8">
    <source>
        <dbReference type="ARBA" id="ARBA00022692"/>
    </source>
</evidence>
<evidence type="ECO:0000256" key="7">
    <source>
        <dbReference type="ARBA" id="ARBA00022679"/>
    </source>
</evidence>
<evidence type="ECO:0000256" key="6">
    <source>
        <dbReference type="ARBA" id="ARBA00022553"/>
    </source>
</evidence>
<evidence type="ECO:0000256" key="5">
    <source>
        <dbReference type="ARBA" id="ARBA00022519"/>
    </source>
</evidence>
<dbReference type="InterPro" id="IPR003661">
    <property type="entry name" value="HisK_dim/P_dom"/>
</dbReference>
<keyword evidence="4" id="KW-1003">Cell membrane</keyword>
<keyword evidence="9" id="KW-0547">Nucleotide-binding</keyword>
<name>A0A316G7I6_9RHOB</name>
<keyword evidence="14 15" id="KW-0472">Membrane</keyword>
<evidence type="ECO:0000256" key="2">
    <source>
        <dbReference type="ARBA" id="ARBA00004429"/>
    </source>
</evidence>
<comment type="subcellular location">
    <subcellularLocation>
        <location evidence="2">Cell inner membrane</location>
        <topology evidence="2">Multi-pass membrane protein</topology>
    </subcellularLocation>
</comment>
<sequence length="437" mass="48039">MIGRVLKGWMPRSLYGRSTLILLVPVTAILLVVTIASIQRIYDGVSRQMSEAVANEVRLILGQVEAAPDAGRAMEAALEVATPLGIEINTVDEPVVTQHEWIDLSGRTVIETLTAEVPGVSAVDLLTRDAFARLAVDTRFGPVALDVPRRRLTIRNPHQFPVLIGVTAILMSVIALIYLRNQMRPIRRLAWAAEAFGKGRSVPYRPAGATEVRSAGAAFLDMRDRIERQIEQRTMMLSGVSHDLRTPLTRMKLGLSLIEDDEEARAMSRDVEDMERMLEAFLSFARGDALEDPVRTDPREMVRDLVARAARADPVHLGPMIGEGTAMLRPDALRRAVGNLIGNAVRYGHEARVGVEISDRDIRFIVEDSGPGIPVEQRDFVRKAFTRMDAARNQNRGSGVGLGLAIASDVARQHGGRLVLEKSADLGGLRAELHIPR</sequence>
<dbReference type="InterPro" id="IPR003594">
    <property type="entry name" value="HATPase_dom"/>
</dbReference>
<dbReference type="InterPro" id="IPR005467">
    <property type="entry name" value="His_kinase_dom"/>
</dbReference>
<evidence type="ECO:0000256" key="14">
    <source>
        <dbReference type="ARBA" id="ARBA00023136"/>
    </source>
</evidence>
<dbReference type="Pfam" id="PF02518">
    <property type="entry name" value="HATPase_c"/>
    <property type="match status" value="1"/>
</dbReference>
<dbReference type="InterPro" id="IPR003660">
    <property type="entry name" value="HAMP_dom"/>
</dbReference>
<dbReference type="Gene3D" id="3.30.565.10">
    <property type="entry name" value="Histidine kinase-like ATPase, C-terminal domain"/>
    <property type="match status" value="1"/>
</dbReference>
<dbReference type="GO" id="GO:0000155">
    <property type="term" value="F:phosphorelay sensor kinase activity"/>
    <property type="evidence" value="ECO:0007669"/>
    <property type="project" value="InterPro"/>
</dbReference>
<dbReference type="CDD" id="cd00075">
    <property type="entry name" value="HATPase"/>
    <property type="match status" value="1"/>
</dbReference>
<dbReference type="Pfam" id="PF00512">
    <property type="entry name" value="HisKA"/>
    <property type="match status" value="1"/>
</dbReference>
<dbReference type="EMBL" id="QGGV01000003">
    <property type="protein sequence ID" value="PWK56884.1"/>
    <property type="molecule type" value="Genomic_DNA"/>
</dbReference>
<dbReference type="SMART" id="SM00387">
    <property type="entry name" value="HATPase_c"/>
    <property type="match status" value="1"/>
</dbReference>
<keyword evidence="7" id="KW-0808">Transferase</keyword>
<dbReference type="SUPFAM" id="SSF47384">
    <property type="entry name" value="Homodimeric domain of signal transducing histidine kinase"/>
    <property type="match status" value="1"/>
</dbReference>
<evidence type="ECO:0000256" key="11">
    <source>
        <dbReference type="ARBA" id="ARBA00022840"/>
    </source>
</evidence>
<accession>A0A316G7I6</accession>
<evidence type="ECO:0000256" key="13">
    <source>
        <dbReference type="ARBA" id="ARBA00023012"/>
    </source>
</evidence>
<dbReference type="PANTHER" id="PTHR44936">
    <property type="entry name" value="SENSOR PROTEIN CREC"/>
    <property type="match status" value="1"/>
</dbReference>
<keyword evidence="13" id="KW-0902">Two-component regulatory system</keyword>
<keyword evidence="19" id="KW-1185">Reference proteome</keyword>
<keyword evidence="6" id="KW-0597">Phosphoprotein</keyword>
<comment type="caution">
    <text evidence="18">The sequence shown here is derived from an EMBL/GenBank/DDBJ whole genome shotgun (WGS) entry which is preliminary data.</text>
</comment>
<evidence type="ECO:0000256" key="9">
    <source>
        <dbReference type="ARBA" id="ARBA00022741"/>
    </source>
</evidence>
<evidence type="ECO:0000256" key="1">
    <source>
        <dbReference type="ARBA" id="ARBA00000085"/>
    </source>
</evidence>
<dbReference type="GO" id="GO:0005886">
    <property type="term" value="C:plasma membrane"/>
    <property type="evidence" value="ECO:0007669"/>
    <property type="project" value="UniProtKB-SubCell"/>
</dbReference>
<evidence type="ECO:0000313" key="19">
    <source>
        <dbReference type="Proteomes" id="UP000245390"/>
    </source>
</evidence>
<reference evidence="18 19" key="1">
    <citation type="submission" date="2018-05" db="EMBL/GenBank/DDBJ databases">
        <title>Genomic Encyclopedia of Type Strains, Phase IV (KMG-IV): sequencing the most valuable type-strain genomes for metagenomic binning, comparative biology and taxonomic classification.</title>
        <authorList>
            <person name="Goeker M."/>
        </authorList>
    </citation>
    <scope>NUCLEOTIDE SEQUENCE [LARGE SCALE GENOMIC DNA]</scope>
    <source>
        <strain evidence="18 19">DSM 103371</strain>
    </source>
</reference>
<dbReference type="PROSITE" id="PS50109">
    <property type="entry name" value="HIS_KIN"/>
    <property type="match status" value="1"/>
</dbReference>
<dbReference type="EC" id="2.7.13.3" evidence="3"/>
<feature type="domain" description="Histidine kinase" evidence="16">
    <location>
        <begin position="239"/>
        <end position="437"/>
    </location>
</feature>
<dbReference type="SMART" id="SM00388">
    <property type="entry name" value="HisKA"/>
    <property type="match status" value="1"/>
</dbReference>
<feature type="transmembrane region" description="Helical" evidence="15">
    <location>
        <begin position="20"/>
        <end position="42"/>
    </location>
</feature>
<dbReference type="InterPro" id="IPR004358">
    <property type="entry name" value="Sig_transdc_His_kin-like_C"/>
</dbReference>
<evidence type="ECO:0000259" key="16">
    <source>
        <dbReference type="PROSITE" id="PS50109"/>
    </source>
</evidence>
<dbReference type="Gene3D" id="1.10.287.130">
    <property type="match status" value="1"/>
</dbReference>
<gene>
    <name evidence="18" type="ORF">C8D95_103117</name>
</gene>
<evidence type="ECO:0000256" key="3">
    <source>
        <dbReference type="ARBA" id="ARBA00012438"/>
    </source>
</evidence>
<dbReference type="InterPro" id="IPR050980">
    <property type="entry name" value="2C_sensor_his_kinase"/>
</dbReference>
<dbReference type="PANTHER" id="PTHR44936:SF5">
    <property type="entry name" value="SENSOR HISTIDINE KINASE ENVZ"/>
    <property type="match status" value="1"/>
</dbReference>
<feature type="domain" description="HAMP" evidence="17">
    <location>
        <begin position="180"/>
        <end position="231"/>
    </location>
</feature>
<evidence type="ECO:0000259" key="17">
    <source>
        <dbReference type="PROSITE" id="PS50885"/>
    </source>
</evidence>
<dbReference type="SMART" id="SM00304">
    <property type="entry name" value="HAMP"/>
    <property type="match status" value="1"/>
</dbReference>
<dbReference type="Pfam" id="PF00672">
    <property type="entry name" value="HAMP"/>
    <property type="match status" value="1"/>
</dbReference>
<keyword evidence="11" id="KW-0067">ATP-binding</keyword>
<dbReference type="InterPro" id="IPR036097">
    <property type="entry name" value="HisK_dim/P_sf"/>
</dbReference>
<evidence type="ECO:0000256" key="4">
    <source>
        <dbReference type="ARBA" id="ARBA00022475"/>
    </source>
</evidence>
<dbReference type="PROSITE" id="PS50885">
    <property type="entry name" value="HAMP"/>
    <property type="match status" value="1"/>
</dbReference>
<proteinExistence type="predicted"/>
<dbReference type="RefSeq" id="WP_109758650.1">
    <property type="nucleotide sequence ID" value="NZ_CP034588.1"/>
</dbReference>
<evidence type="ECO:0000313" key="18">
    <source>
        <dbReference type="EMBL" id="PWK56884.1"/>
    </source>
</evidence>
<dbReference type="OrthoDB" id="9804645at2"/>
<comment type="catalytic activity">
    <reaction evidence="1">
        <text>ATP + protein L-histidine = ADP + protein N-phospho-L-histidine.</text>
        <dbReference type="EC" id="2.7.13.3"/>
    </reaction>
</comment>
<dbReference type="KEGG" id="salo:EF888_08830"/>
<keyword evidence="5" id="KW-0997">Cell inner membrane</keyword>
<dbReference type="SUPFAM" id="SSF55874">
    <property type="entry name" value="ATPase domain of HSP90 chaperone/DNA topoisomerase II/histidine kinase"/>
    <property type="match status" value="1"/>
</dbReference>
<evidence type="ECO:0000256" key="10">
    <source>
        <dbReference type="ARBA" id="ARBA00022777"/>
    </source>
</evidence>
<evidence type="ECO:0000256" key="15">
    <source>
        <dbReference type="SAM" id="Phobius"/>
    </source>
</evidence>
<dbReference type="AlphaFoldDB" id="A0A316G7I6"/>
<keyword evidence="8 15" id="KW-0812">Transmembrane</keyword>
<evidence type="ECO:0000256" key="12">
    <source>
        <dbReference type="ARBA" id="ARBA00022989"/>
    </source>
</evidence>
<dbReference type="CDD" id="cd00082">
    <property type="entry name" value="HisKA"/>
    <property type="match status" value="1"/>
</dbReference>
<dbReference type="PRINTS" id="PR00344">
    <property type="entry name" value="BCTRLSENSOR"/>
</dbReference>
<dbReference type="GO" id="GO:0005524">
    <property type="term" value="F:ATP binding"/>
    <property type="evidence" value="ECO:0007669"/>
    <property type="project" value="UniProtKB-KW"/>
</dbReference>
<dbReference type="Proteomes" id="UP000245390">
    <property type="component" value="Unassembled WGS sequence"/>
</dbReference>